<feature type="transmembrane region" description="Helical" evidence="7">
    <location>
        <begin position="123"/>
        <end position="147"/>
    </location>
</feature>
<evidence type="ECO:0000256" key="5">
    <source>
        <dbReference type="ARBA" id="ARBA00022989"/>
    </source>
</evidence>
<feature type="transmembrane region" description="Helical" evidence="7">
    <location>
        <begin position="12"/>
        <end position="34"/>
    </location>
</feature>
<feature type="transmembrane region" description="Helical" evidence="7">
    <location>
        <begin position="372"/>
        <end position="390"/>
    </location>
</feature>
<dbReference type="InterPro" id="IPR002528">
    <property type="entry name" value="MATE_fam"/>
</dbReference>
<accession>A0ABQ3XDA7</accession>
<feature type="transmembrane region" description="Helical" evidence="7">
    <location>
        <begin position="402"/>
        <end position="422"/>
    </location>
</feature>
<keyword evidence="6 7" id="KW-0472">Membrane</keyword>
<name>A0ABQ3XDA7_9ACTN</name>
<evidence type="ECO:0000256" key="7">
    <source>
        <dbReference type="SAM" id="Phobius"/>
    </source>
</evidence>
<comment type="subcellular location">
    <subcellularLocation>
        <location evidence="1">Cell membrane</location>
        <topology evidence="1">Multi-pass membrane protein</topology>
    </subcellularLocation>
</comment>
<evidence type="ECO:0000256" key="3">
    <source>
        <dbReference type="ARBA" id="ARBA00022475"/>
    </source>
</evidence>
<comment type="caution">
    <text evidence="8">The sequence shown here is derived from an EMBL/GenBank/DDBJ whole genome shotgun (WGS) entry which is preliminary data.</text>
</comment>
<sequence length="428" mass="43659">MTSLVAPAVRFSGSILVGLLAGLLLQVFTLAFLGRLGGDALYVRAIFTPIGFLILAVTEGVIVAAQVSAGIATRSGRAAVARPLPTFLLLGGGVLLLVAGVFTAGSGPILDALAVAPAVRADVVSFVVAMCLATVVSLVPWGGAALLRGIGRTAASSALAVGFTVLAMVTMVVLGATTGLGVLAVPVATALAAVVAGAVTLGVLLRGHGPPGPWLQREAAVTVWTLGAPVAVTFLLLSTVNFGFLRVLRDATAIDVAGFNLGQGATTFFMVVALAVGSGSAVAANLRPGAVRRPIEAAGLSAAVRIALPAYALIGVLIFVTREPLSRLFTTDPEVARVTAEYLMWIGPTFVVFGGTLAVLSYLEQIGHARTALLLNSVYFAALLAIAFLLPQPVTALTLTKLLAAGNTLGFLTCWLSARYLLSRRSDP</sequence>
<feature type="transmembrane region" description="Helical" evidence="7">
    <location>
        <begin position="84"/>
        <end position="103"/>
    </location>
</feature>
<evidence type="ECO:0000256" key="6">
    <source>
        <dbReference type="ARBA" id="ARBA00023136"/>
    </source>
</evidence>
<dbReference type="RefSeq" id="WP_203798191.1">
    <property type="nucleotide sequence ID" value="NZ_BAAAQE010000034.1"/>
</dbReference>
<feature type="transmembrane region" description="Helical" evidence="7">
    <location>
        <begin position="265"/>
        <end position="286"/>
    </location>
</feature>
<feature type="transmembrane region" description="Helical" evidence="7">
    <location>
        <begin position="219"/>
        <end position="245"/>
    </location>
</feature>
<dbReference type="PANTHER" id="PTHR43549">
    <property type="entry name" value="MULTIDRUG RESISTANCE PROTEIN YPNP-RELATED"/>
    <property type="match status" value="1"/>
</dbReference>
<dbReference type="Pfam" id="PF01554">
    <property type="entry name" value="MatE"/>
    <property type="match status" value="1"/>
</dbReference>
<feature type="transmembrane region" description="Helical" evidence="7">
    <location>
        <begin position="159"/>
        <end position="177"/>
    </location>
</feature>
<evidence type="ECO:0008006" key="10">
    <source>
        <dbReference type="Google" id="ProtNLM"/>
    </source>
</evidence>
<keyword evidence="4 7" id="KW-0812">Transmembrane</keyword>
<evidence type="ECO:0000256" key="2">
    <source>
        <dbReference type="ARBA" id="ARBA00022448"/>
    </source>
</evidence>
<reference evidence="8 9" key="1">
    <citation type="submission" date="2021-01" db="EMBL/GenBank/DDBJ databases">
        <title>Whole genome shotgun sequence of Actinoplanes couchii NBRC 106145.</title>
        <authorList>
            <person name="Komaki H."/>
            <person name="Tamura T."/>
        </authorList>
    </citation>
    <scope>NUCLEOTIDE SEQUENCE [LARGE SCALE GENOMIC DNA]</scope>
    <source>
        <strain evidence="8 9">NBRC 106145</strain>
    </source>
</reference>
<feature type="transmembrane region" description="Helical" evidence="7">
    <location>
        <begin position="46"/>
        <end position="72"/>
    </location>
</feature>
<feature type="transmembrane region" description="Helical" evidence="7">
    <location>
        <begin position="183"/>
        <end position="207"/>
    </location>
</feature>
<feature type="transmembrane region" description="Helical" evidence="7">
    <location>
        <begin position="342"/>
        <end position="360"/>
    </location>
</feature>
<evidence type="ECO:0000256" key="4">
    <source>
        <dbReference type="ARBA" id="ARBA00022692"/>
    </source>
</evidence>
<keyword evidence="3" id="KW-1003">Cell membrane</keyword>
<keyword evidence="2" id="KW-0813">Transport</keyword>
<feature type="transmembrane region" description="Helical" evidence="7">
    <location>
        <begin position="298"/>
        <end position="322"/>
    </location>
</feature>
<evidence type="ECO:0000256" key="1">
    <source>
        <dbReference type="ARBA" id="ARBA00004651"/>
    </source>
</evidence>
<dbReference type="InterPro" id="IPR052031">
    <property type="entry name" value="Membrane_Transporter-Flippase"/>
</dbReference>
<dbReference type="PANTHER" id="PTHR43549:SF3">
    <property type="entry name" value="MULTIDRUG RESISTANCE PROTEIN YPNP-RELATED"/>
    <property type="match status" value="1"/>
</dbReference>
<protein>
    <recommendedName>
        <fullName evidence="10">Multi antimicrobial extrusion protein MatE</fullName>
    </recommendedName>
</protein>
<proteinExistence type="predicted"/>
<dbReference type="EMBL" id="BOMG01000057">
    <property type="protein sequence ID" value="GID56501.1"/>
    <property type="molecule type" value="Genomic_DNA"/>
</dbReference>
<evidence type="ECO:0000313" key="9">
    <source>
        <dbReference type="Proteomes" id="UP000612282"/>
    </source>
</evidence>
<dbReference type="Proteomes" id="UP000612282">
    <property type="component" value="Unassembled WGS sequence"/>
</dbReference>
<evidence type="ECO:0000313" key="8">
    <source>
        <dbReference type="EMBL" id="GID56501.1"/>
    </source>
</evidence>
<organism evidence="8 9">
    <name type="scientific">Actinoplanes couchii</name>
    <dbReference type="NCBI Taxonomy" id="403638"/>
    <lineage>
        <taxon>Bacteria</taxon>
        <taxon>Bacillati</taxon>
        <taxon>Actinomycetota</taxon>
        <taxon>Actinomycetes</taxon>
        <taxon>Micromonosporales</taxon>
        <taxon>Micromonosporaceae</taxon>
        <taxon>Actinoplanes</taxon>
    </lineage>
</organism>
<keyword evidence="5 7" id="KW-1133">Transmembrane helix</keyword>
<keyword evidence="9" id="KW-1185">Reference proteome</keyword>
<gene>
    <name evidence="8" type="ORF">Aco03nite_049050</name>
</gene>